<dbReference type="CDD" id="cd17182">
    <property type="entry name" value="FERM_F0_KIND3"/>
    <property type="match status" value="1"/>
</dbReference>
<evidence type="ECO:0000256" key="5">
    <source>
        <dbReference type="ARBA" id="ARBA00022949"/>
    </source>
</evidence>
<dbReference type="Pfam" id="PF00373">
    <property type="entry name" value="FERM_M"/>
    <property type="match status" value="1"/>
</dbReference>
<evidence type="ECO:0000256" key="4">
    <source>
        <dbReference type="ARBA" id="ARBA00022889"/>
    </source>
</evidence>
<dbReference type="InterPro" id="IPR019748">
    <property type="entry name" value="FERM_central"/>
</dbReference>
<dbReference type="GO" id="GO:0070161">
    <property type="term" value="C:anchoring junction"/>
    <property type="evidence" value="ECO:0007669"/>
    <property type="project" value="UniProtKB-SubCell"/>
</dbReference>
<keyword evidence="5" id="KW-0965">Cell junction</keyword>
<dbReference type="InterPro" id="IPR011993">
    <property type="entry name" value="PH-like_dom_sf"/>
</dbReference>
<dbReference type="InterPro" id="IPR037843">
    <property type="entry name" value="Kindlin/fermitin"/>
</dbReference>
<dbReference type="Gene3D" id="3.10.20.90">
    <property type="entry name" value="Phosphatidylinositol 3-kinase Catalytic Subunit, Chain A, domain 1"/>
    <property type="match status" value="2"/>
</dbReference>
<dbReference type="GO" id="GO:0007229">
    <property type="term" value="P:integrin-mediated signaling pathway"/>
    <property type="evidence" value="ECO:0007669"/>
    <property type="project" value="InterPro"/>
</dbReference>
<dbReference type="CDD" id="cd17185">
    <property type="entry name" value="FERM_F1_KIND3"/>
    <property type="match status" value="1"/>
</dbReference>
<evidence type="ECO:0000256" key="3">
    <source>
        <dbReference type="ARBA" id="ARBA00008052"/>
    </source>
</evidence>
<dbReference type="InterPro" id="IPR037837">
    <property type="entry name" value="PH_Kindlin/fermitin"/>
</dbReference>
<reference evidence="8" key="1">
    <citation type="submission" date="2025-08" db="UniProtKB">
        <authorList>
            <consortium name="Ensembl"/>
        </authorList>
    </citation>
    <scope>IDENTIFICATION</scope>
</reference>
<proteinExistence type="inferred from homology"/>
<dbReference type="CDD" id="cd01237">
    <property type="entry name" value="PH_fermitin"/>
    <property type="match status" value="1"/>
</dbReference>
<dbReference type="InterPro" id="IPR001849">
    <property type="entry name" value="PH_domain"/>
</dbReference>
<protein>
    <recommendedName>
        <fullName evidence="7">PH domain-containing protein</fullName>
    </recommendedName>
</protein>
<evidence type="ECO:0000256" key="6">
    <source>
        <dbReference type="ARBA" id="ARBA00023273"/>
    </source>
</evidence>
<comment type="similarity">
    <text evidence="3">Belongs to the kindlin family.</text>
</comment>
<dbReference type="AlphaFoldDB" id="A0A8D0NLU5"/>
<keyword evidence="4" id="KW-0130">Cell adhesion</keyword>
<dbReference type="Gene3D" id="2.30.29.30">
    <property type="entry name" value="Pleckstrin-homology domain (PH domain)/Phosphotyrosine-binding domain (PTB)"/>
    <property type="match status" value="2"/>
</dbReference>
<dbReference type="SUPFAM" id="SSF50729">
    <property type="entry name" value="PH domain-like"/>
    <property type="match status" value="2"/>
</dbReference>
<dbReference type="InterPro" id="IPR040790">
    <property type="entry name" value="Kindlin_2_N"/>
</dbReference>
<keyword evidence="6" id="KW-0966">Cell projection</keyword>
<organism evidence="8 9">
    <name type="scientific">Sus scrofa</name>
    <name type="common">Pig</name>
    <dbReference type="NCBI Taxonomy" id="9823"/>
    <lineage>
        <taxon>Eukaryota</taxon>
        <taxon>Metazoa</taxon>
        <taxon>Chordata</taxon>
        <taxon>Craniata</taxon>
        <taxon>Vertebrata</taxon>
        <taxon>Euteleostomi</taxon>
        <taxon>Mammalia</taxon>
        <taxon>Eutheria</taxon>
        <taxon>Laurasiatheria</taxon>
        <taxon>Artiodactyla</taxon>
        <taxon>Suina</taxon>
        <taxon>Suidae</taxon>
        <taxon>Sus</taxon>
    </lineage>
</organism>
<dbReference type="FunFam" id="2.30.29.30:FF:000037">
    <property type="entry name" value="Fermitin family homolog 2"/>
    <property type="match status" value="1"/>
</dbReference>
<dbReference type="InterPro" id="IPR019749">
    <property type="entry name" value="Band_41_domain"/>
</dbReference>
<dbReference type="PANTHER" id="PTHR16160:SF1">
    <property type="entry name" value="FERMITIN FAMILY HOMOLOG 3"/>
    <property type="match status" value="1"/>
</dbReference>
<evidence type="ECO:0000313" key="8">
    <source>
        <dbReference type="Ensembl" id="ENSSSCP00015021101.1"/>
    </source>
</evidence>
<feature type="domain" description="PH" evidence="7">
    <location>
        <begin position="342"/>
        <end position="438"/>
    </location>
</feature>
<accession>A0A8D0NLU5</accession>
<dbReference type="PROSITE" id="PS50003">
    <property type="entry name" value="PH_DOMAIN"/>
    <property type="match status" value="1"/>
</dbReference>
<name>A0A8D0NLU5_PIG</name>
<dbReference type="SUPFAM" id="SSF47031">
    <property type="entry name" value="Second domain of FERM"/>
    <property type="match status" value="1"/>
</dbReference>
<dbReference type="PANTHER" id="PTHR16160">
    <property type="entry name" value="FERMITIN 2-RELATED"/>
    <property type="match status" value="1"/>
</dbReference>
<dbReference type="SMART" id="SM00295">
    <property type="entry name" value="B41"/>
    <property type="match status" value="1"/>
</dbReference>
<comment type="subcellular location">
    <subcellularLocation>
        <location evidence="1">Cell junction</location>
    </subcellularLocation>
    <subcellularLocation>
        <location evidence="2">Cell projection</location>
    </subcellularLocation>
</comment>
<dbReference type="FunFam" id="2.30.29.30:FF:000057">
    <property type="entry name" value="Fermitin family homolog 2 (Drosophila)"/>
    <property type="match status" value="1"/>
</dbReference>
<dbReference type="InterPro" id="IPR035963">
    <property type="entry name" value="FERM_2"/>
</dbReference>
<dbReference type="Proteomes" id="UP000694726">
    <property type="component" value="Unplaced"/>
</dbReference>
<dbReference type="GO" id="GO:0042995">
    <property type="term" value="C:cell projection"/>
    <property type="evidence" value="ECO:0007669"/>
    <property type="project" value="UniProtKB-SubCell"/>
</dbReference>
<dbReference type="CDD" id="cd13205">
    <property type="entry name" value="FERM_C_fermitin"/>
    <property type="match status" value="1"/>
</dbReference>
<evidence type="ECO:0000259" key="7">
    <source>
        <dbReference type="PROSITE" id="PS50003"/>
    </source>
</evidence>
<dbReference type="GO" id="GO:0007155">
    <property type="term" value="P:cell adhesion"/>
    <property type="evidence" value="ECO:0007669"/>
    <property type="project" value="UniProtKB-KW"/>
</dbReference>
<sequence>MAGMQTATGDYIDSSWELRVFVGEEDPEAESVTLRVTGESHIGGVLLKIVEEIKRKQDWSDHAIWWEQKRQWLLQTHWTLDKYGILADARLFFGPQHRPIILRLPNRCALRLRASFSQPLFQAVTAICRLLSIRHPEELSLLRAPEKKEKKKKEKEKEEEVYDLTKVVLAGGVAPALFRGMPAHFSDSAQTEACYHMLSRPQPPPDPLLLQRLPRPGSLLDKTKLHSRWLDSSRCLMQQGIKAGDTLWLRFKYYSFFDLDPKVSRVREKGAHLPCNSEPIQAFYHINKLSQSGEVDEPASTDQGLDDLDAALSNLEVKLEGSAPSDVLDSLTTIPELRDHLRIFRPRKLTLKGYRQHWVVFKETTLSYYKSQDEAPGDPIQQLNLKGCEVVPDVNVSAQKFCIKLLVPSPEGMSEIYLRCQDEQQYARWMAGCRLASKGRTMADSSYSSEVQAILAFLSLQRTGGGGSGNNPQGPDASTEGLNPYGLVAPRFQRKFKAKQLTPRILEAHQNVAQLSLSEAQLRFIQSWQSLPDFGISYVVVRFKGSRKDEILGIANNRLIRIDLAVGDVVKTWRFSNMRQWNVNWDIRQVAIEFDEHINVAFSCVSASCRTVHEYIGGYIFLSTRERARGEELDEDLFLQLTGGHEAF</sequence>
<evidence type="ECO:0000256" key="2">
    <source>
        <dbReference type="ARBA" id="ARBA00004316"/>
    </source>
</evidence>
<dbReference type="Ensembl" id="ENSSSCT00015052740.1">
    <property type="protein sequence ID" value="ENSSSCP00015021101.1"/>
    <property type="gene ID" value="ENSSSCG00015039508.1"/>
</dbReference>
<evidence type="ECO:0000313" key="9">
    <source>
        <dbReference type="Proteomes" id="UP000694726"/>
    </source>
</evidence>
<dbReference type="Pfam" id="PF18124">
    <property type="entry name" value="Kindlin_2_N"/>
    <property type="match status" value="1"/>
</dbReference>
<evidence type="ECO:0000256" key="1">
    <source>
        <dbReference type="ARBA" id="ARBA00004282"/>
    </source>
</evidence>
<dbReference type="SMART" id="SM00233">
    <property type="entry name" value="PH"/>
    <property type="match status" value="1"/>
</dbReference>
<dbReference type="FunFam" id="3.10.20.90:FF:000035">
    <property type="entry name" value="Fermitin family homolog 2 (Drosophila)"/>
    <property type="match status" value="1"/>
</dbReference>